<dbReference type="EMBL" id="CP076755">
    <property type="protein sequence ID" value="QWW25830.1"/>
    <property type="molecule type" value="Genomic_DNA"/>
</dbReference>
<reference evidence="3" key="2">
    <citation type="submission" date="2017-11" db="EMBL/GenBank/DDBJ databases">
        <title>Candida auris genome assembly and annotation.</title>
        <authorList>
            <person name="Munoz J.F."/>
            <person name="Gade L.G."/>
            <person name="Chow N.A."/>
            <person name="Litvintseva A.P."/>
            <person name="Loparev V.N."/>
            <person name="Cuomo C.A."/>
        </authorList>
    </citation>
    <scope>NUCLEOTIDE SEQUENCE</scope>
    <source>
        <strain evidence="3">B8441</strain>
    </source>
</reference>
<dbReference type="AlphaFoldDB" id="A0A2H0ZVF5"/>
<keyword evidence="1" id="KW-0479">Metal-binding</keyword>
<proteinExistence type="inferred from homology"/>
<dbReference type="VEuPathDB" id="FungiDB:CJJ07_004047"/>
<dbReference type="InterPro" id="IPR026992">
    <property type="entry name" value="DIOX_N"/>
</dbReference>
<feature type="domain" description="Fe2OG dioxygenase" evidence="2">
    <location>
        <begin position="180"/>
        <end position="294"/>
    </location>
</feature>
<protein>
    <recommendedName>
        <fullName evidence="2">Fe2OG dioxygenase domain-containing protein</fullName>
    </recommendedName>
</protein>
<dbReference type="OMA" id="FTTRHDP"/>
<dbReference type="GO" id="GO:0016491">
    <property type="term" value="F:oxidoreductase activity"/>
    <property type="evidence" value="ECO:0007669"/>
    <property type="project" value="UniProtKB-KW"/>
</dbReference>
<dbReference type="Proteomes" id="UP000825438">
    <property type="component" value="Chromosome VII"/>
</dbReference>
<dbReference type="InterPro" id="IPR044861">
    <property type="entry name" value="IPNS-like_FE2OG_OXY"/>
</dbReference>
<dbReference type="VEuPathDB" id="FungiDB:CJI96_0004974"/>
<gene>
    <name evidence="3" type="ORF">B9J08_002419</name>
    <name evidence="4" type="ORF">CA7LBN_004734</name>
</gene>
<dbReference type="EMBL" id="PEKT02000006">
    <property type="protein sequence ID" value="PIS54640.1"/>
    <property type="molecule type" value="Genomic_DNA"/>
</dbReference>
<dbReference type="GO" id="GO:0044283">
    <property type="term" value="P:small molecule biosynthetic process"/>
    <property type="evidence" value="ECO:0007669"/>
    <property type="project" value="UniProtKB-ARBA"/>
</dbReference>
<dbReference type="VEuPathDB" id="FungiDB:B9J08_002419"/>
<dbReference type="PROSITE" id="PS51471">
    <property type="entry name" value="FE2OG_OXY"/>
    <property type="match status" value="1"/>
</dbReference>
<reference evidence="4" key="3">
    <citation type="submission" date="2021-06" db="EMBL/GenBank/DDBJ databases">
        <title>Candida auris outbreak in lebanese hospital.</title>
        <authorList>
            <person name="Finianos M."/>
        </authorList>
    </citation>
    <scope>NUCLEOTIDE SEQUENCE</scope>
    <source>
        <strain evidence="4">CA7LBN</strain>
    </source>
</reference>
<dbReference type="Pfam" id="PF03171">
    <property type="entry name" value="2OG-FeII_Oxy"/>
    <property type="match status" value="1"/>
</dbReference>
<name>A0A2H0ZVF5_CANAR</name>
<dbReference type="STRING" id="498019.A0A2H0ZVF5"/>
<dbReference type="VEuPathDB" id="FungiDB:CJJ09_005507"/>
<dbReference type="Gene3D" id="2.60.120.330">
    <property type="entry name" value="B-lactam Antibiotic, Isopenicillin N Synthase, Chain"/>
    <property type="match status" value="1"/>
</dbReference>
<comment type="similarity">
    <text evidence="1">Belongs to the iron/ascorbate-dependent oxidoreductase family.</text>
</comment>
<evidence type="ECO:0000313" key="4">
    <source>
        <dbReference type="EMBL" id="QWW25830.1"/>
    </source>
</evidence>
<dbReference type="SUPFAM" id="SSF51197">
    <property type="entry name" value="Clavaminate synthase-like"/>
    <property type="match status" value="1"/>
</dbReference>
<reference evidence="3" key="1">
    <citation type="journal article" date="2017" name="Clin. Infect. Dis.">
        <title>Simultaneous emergence of multidrug-resistant Candida auris on 3 continents confirmed by whole-genome sequencing and epidemiological analyses.</title>
        <authorList>
            <person name="Lockhart S.R."/>
            <person name="Etienne K.A."/>
            <person name="Vallabhaneni S."/>
            <person name="Farooqi J."/>
            <person name="Chowdhary A."/>
            <person name="Govender N.P."/>
            <person name="Colombo A.L."/>
            <person name="Calvo B."/>
            <person name="Cuomo C.A."/>
            <person name="Desjardins C.A."/>
            <person name="Berkow E.L."/>
            <person name="Castanheira M."/>
            <person name="Magobo R.E."/>
            <person name="Jabeen K."/>
            <person name="Asghar R.J."/>
            <person name="Meis J.F."/>
            <person name="Jackson B."/>
            <person name="Chiller T."/>
            <person name="Litvintseva A.P."/>
        </authorList>
    </citation>
    <scope>NUCLEOTIDE SEQUENCE [LARGE SCALE GENOMIC DNA]</scope>
    <source>
        <strain evidence="3">B8441</strain>
    </source>
</reference>
<organism evidence="3">
    <name type="scientific">Candidozyma auris</name>
    <name type="common">Yeast</name>
    <name type="synonym">Candida auris</name>
    <dbReference type="NCBI Taxonomy" id="498019"/>
    <lineage>
        <taxon>Eukaryota</taxon>
        <taxon>Fungi</taxon>
        <taxon>Dikarya</taxon>
        <taxon>Ascomycota</taxon>
        <taxon>Saccharomycotina</taxon>
        <taxon>Pichiomycetes</taxon>
        <taxon>Metschnikowiaceae</taxon>
        <taxon>Candidozyma</taxon>
    </lineage>
</organism>
<evidence type="ECO:0000313" key="3">
    <source>
        <dbReference type="EMBL" id="PIS54640.1"/>
    </source>
</evidence>
<dbReference type="PANTHER" id="PTHR47990">
    <property type="entry name" value="2-OXOGLUTARATE (2OG) AND FE(II)-DEPENDENT OXYGENASE SUPERFAMILY PROTEIN-RELATED"/>
    <property type="match status" value="1"/>
</dbReference>
<dbReference type="GO" id="GO:0046872">
    <property type="term" value="F:metal ion binding"/>
    <property type="evidence" value="ECO:0007669"/>
    <property type="project" value="UniProtKB-KW"/>
</dbReference>
<evidence type="ECO:0000259" key="2">
    <source>
        <dbReference type="PROSITE" id="PS51471"/>
    </source>
</evidence>
<dbReference type="InterPro" id="IPR050231">
    <property type="entry name" value="Iron_ascorbate_oxido_reductase"/>
</dbReference>
<dbReference type="InterPro" id="IPR005123">
    <property type="entry name" value="Oxoglu/Fe-dep_dioxygenase_dom"/>
</dbReference>
<keyword evidence="1" id="KW-0560">Oxidoreductase</keyword>
<accession>A0A2H0ZVF5</accession>
<sequence>MLTSPPTAMKNIPLDIVDISEINKPTALALLEAAKTQGFLFVKGHSFSKDELDTTFKLAESFFKLPYEYKSKHEIDEFNHGYTASGMETLDPGTSKKGDPKEAFNIGGFDFVSGETKKHLPDWFDQDPSRRRHISTLAKKMYATTLRLLKLLAIALEIEPEDSVDGSKWFESRYDASQESGSTLRFLHYPSPNDDSPEVKIRAGAHTDYGSMTLLFQQENQEGLEIYSPVTKKWEAVPYVGSDNEAEGAPIIVNIGDQLSFWTAGLLKSTIHRVKFPEGTRNKDRYSVVFFSHPNDATELCPVPSPIIRARNGRGPQKAGKVLTAREHLNHRLAVAYGKAVEST</sequence>
<dbReference type="Pfam" id="PF14226">
    <property type="entry name" value="DIOX_N"/>
    <property type="match status" value="1"/>
</dbReference>
<keyword evidence="1" id="KW-0408">Iron</keyword>
<dbReference type="VEuPathDB" id="FungiDB:QG37_06021"/>
<dbReference type="InterPro" id="IPR027443">
    <property type="entry name" value="IPNS-like_sf"/>
</dbReference>
<evidence type="ECO:0000256" key="1">
    <source>
        <dbReference type="RuleBase" id="RU003682"/>
    </source>
</evidence>
<dbReference type="VEuPathDB" id="FungiDB:CJI97_001963"/>
<dbReference type="FunFam" id="2.60.120.330:FF:000051">
    <property type="entry name" value="Clavaminate synthase-like protein"/>
    <property type="match status" value="1"/>
</dbReference>